<feature type="domain" description="Spermatogenesis-associated protein 20-like TRX" evidence="1">
    <location>
        <begin position="1"/>
        <end position="164"/>
    </location>
</feature>
<name>A0ABV2THK3_9RHOO</name>
<sequence>MNRLARESSPYLLQHAGNPVDWWPWCAEALELAARENRPILLSIGYSACHWCHVMAHESFENEAIAAVMNRYFVCIKVDREERPDLDQIYQAAHALVSRQGGGWPLTSFLSPTGVPFYSGSYYPPVARFGLHAFPDVLQHVAQAWARQSPAILAQNAAVLSALQQSLQPMSTQAGKLERQAVRLSVAHLLASFDARDGGFGSSPKFPHPTELQLLLYVGQLQEDESARHAALHSLRKMAEGGLCDQLGGGFFRYSTDARWEIPHFEKMLADNALLFWLYSEAFALTGEDLFRRTAADLVNWALRELHGPEGLFYTALDADSDGVEGAFYLWDKHEVAGLLNGERLALVSAHFGLENKANFEGRAWHLHVWRPLEEVAATLALPPVTARQHIDAARTRLLAQRETRPRPGRDDKMLSGWNALMIRGLARAASVFAQRDWLVAAQRTLVSLRAHLEVDGRLYATCKQGEARFNASLDDHAWLLEACLELLQTEFRLEDLNYARWLADQILEHFEDPERGGFYFTRHDHEPLIARVKTALDNASPSGNGVAARSLIRLGHLLGEPRYLRAAERCLRTFHNEPEHHAGPALLLALEEWIAPPTLVILRGKPAEASVWQARLRARCEPQLIVVCIPSGLAGLPISLDKPAGTGLTAWVCRGNTCLPPVASYEELIPLLRPQPDYMLQVLLPEQ</sequence>
<accession>A0ABV2THK3</accession>
<dbReference type="SUPFAM" id="SSF52833">
    <property type="entry name" value="Thioredoxin-like"/>
    <property type="match status" value="1"/>
</dbReference>
<dbReference type="PANTHER" id="PTHR42899">
    <property type="entry name" value="SPERMATOGENESIS-ASSOCIATED PROTEIN 20"/>
    <property type="match status" value="1"/>
</dbReference>
<dbReference type="Pfam" id="PF03190">
    <property type="entry name" value="Thioredox_DsbH"/>
    <property type="match status" value="1"/>
</dbReference>
<proteinExistence type="predicted"/>
<dbReference type="InterPro" id="IPR008928">
    <property type="entry name" value="6-hairpin_glycosidase_sf"/>
</dbReference>
<keyword evidence="3" id="KW-1185">Reference proteome</keyword>
<dbReference type="RefSeq" id="WP_354599844.1">
    <property type="nucleotide sequence ID" value="NZ_JBEWZI010000003.1"/>
</dbReference>
<dbReference type="EMBL" id="JBEWZI010000003">
    <property type="protein sequence ID" value="MET7013384.1"/>
    <property type="molecule type" value="Genomic_DNA"/>
</dbReference>
<dbReference type="InterPro" id="IPR024705">
    <property type="entry name" value="Ssp411"/>
</dbReference>
<dbReference type="InterPro" id="IPR004879">
    <property type="entry name" value="Ssp411-like_TRX"/>
</dbReference>
<dbReference type="InterPro" id="IPR036249">
    <property type="entry name" value="Thioredoxin-like_sf"/>
</dbReference>
<organism evidence="2 3">
    <name type="scientific">Uliginosibacterium flavum</name>
    <dbReference type="NCBI Taxonomy" id="1396831"/>
    <lineage>
        <taxon>Bacteria</taxon>
        <taxon>Pseudomonadati</taxon>
        <taxon>Pseudomonadota</taxon>
        <taxon>Betaproteobacteria</taxon>
        <taxon>Rhodocyclales</taxon>
        <taxon>Zoogloeaceae</taxon>
        <taxon>Uliginosibacterium</taxon>
    </lineage>
</organism>
<reference evidence="2 3" key="1">
    <citation type="submission" date="2024-07" db="EMBL/GenBank/DDBJ databases">
        <title>Uliginosibacterium flavum JJ3220;KACC:17644.</title>
        <authorList>
            <person name="Kim M.K."/>
        </authorList>
    </citation>
    <scope>NUCLEOTIDE SEQUENCE [LARGE SCALE GENOMIC DNA]</scope>
    <source>
        <strain evidence="2 3">KACC:17644</strain>
    </source>
</reference>
<dbReference type="Proteomes" id="UP001549691">
    <property type="component" value="Unassembled WGS sequence"/>
</dbReference>
<evidence type="ECO:0000259" key="1">
    <source>
        <dbReference type="Pfam" id="PF03190"/>
    </source>
</evidence>
<gene>
    <name evidence="2" type="ORF">ABXR19_04230</name>
</gene>
<protein>
    <submittedName>
        <fullName evidence="2">Thioredoxin domain-containing protein</fullName>
    </submittedName>
</protein>
<evidence type="ECO:0000313" key="3">
    <source>
        <dbReference type="Proteomes" id="UP001549691"/>
    </source>
</evidence>
<comment type="caution">
    <text evidence="2">The sequence shown here is derived from an EMBL/GenBank/DDBJ whole genome shotgun (WGS) entry which is preliminary data.</text>
</comment>
<dbReference type="SUPFAM" id="SSF48208">
    <property type="entry name" value="Six-hairpin glycosidases"/>
    <property type="match status" value="1"/>
</dbReference>
<evidence type="ECO:0000313" key="2">
    <source>
        <dbReference type="EMBL" id="MET7013384.1"/>
    </source>
</evidence>
<dbReference type="PIRSF" id="PIRSF006402">
    <property type="entry name" value="UCP006402_thioredoxin"/>
    <property type="match status" value="1"/>
</dbReference>
<dbReference type="CDD" id="cd02955">
    <property type="entry name" value="SSP411"/>
    <property type="match status" value="1"/>
</dbReference>
<dbReference type="Gene3D" id="3.40.30.10">
    <property type="entry name" value="Glutaredoxin"/>
    <property type="match status" value="1"/>
</dbReference>
<dbReference type="PANTHER" id="PTHR42899:SF1">
    <property type="entry name" value="SPERMATOGENESIS-ASSOCIATED PROTEIN 20"/>
    <property type="match status" value="1"/>
</dbReference>